<name>A0A150FB45_9BACI</name>
<comment type="caution">
    <text evidence="1">The sequence shown here is derived from an EMBL/GenBank/DDBJ whole genome shotgun (WGS) entry which is preliminary data.</text>
</comment>
<protein>
    <submittedName>
        <fullName evidence="1">Uncharacterized protein</fullName>
    </submittedName>
</protein>
<evidence type="ECO:0000313" key="1">
    <source>
        <dbReference type="EMBL" id="KXZ22436.1"/>
    </source>
</evidence>
<evidence type="ECO:0000313" key="2">
    <source>
        <dbReference type="Proteomes" id="UP000075430"/>
    </source>
</evidence>
<dbReference type="OrthoDB" id="2861113at2"/>
<dbReference type="STRING" id="1793963.AXI58_10665"/>
<proteinExistence type="predicted"/>
<dbReference type="RefSeq" id="WP_061520779.1">
    <property type="nucleotide sequence ID" value="NZ_JARLZY010000019.1"/>
</dbReference>
<gene>
    <name evidence="1" type="ORF">AXI58_10665</name>
</gene>
<dbReference type="AlphaFoldDB" id="A0A150FB45"/>
<dbReference type="EMBL" id="LSBA01000005">
    <property type="protein sequence ID" value="KXZ22436.1"/>
    <property type="molecule type" value="Genomic_DNA"/>
</dbReference>
<sequence>MPISFTATSPSEYYSFPFDKYLNQDVFKYALGSLPFFKEWKNFWIDTLIKEDELLKSNIDEVINPLKSSEYIETYEMFDFTFDSPVGSYIYKFDVEKMKYLATHENIEKDIFSLDLIHFNSSAPLITSKVNDTRLPFLVRFYGTPIPLLCVDGNKRLKAKTEIENSDTIVAHLFDENYLDRMFFDKVDMFFYSLHRETEDMHKALSMGLSSEQVFNLTLMSRYKCV</sequence>
<dbReference type="Proteomes" id="UP000075430">
    <property type="component" value="Unassembled WGS sequence"/>
</dbReference>
<keyword evidence="2" id="KW-1185">Reference proteome</keyword>
<reference evidence="2" key="1">
    <citation type="submission" date="2016-02" db="EMBL/GenBank/DDBJ databases">
        <authorList>
            <person name="Dunlap C."/>
        </authorList>
    </citation>
    <scope>NUCLEOTIDE SEQUENCE [LARGE SCALE GENOMIC DNA]</scope>
    <source>
        <strain evidence="2">NRRL B-41092</strain>
    </source>
</reference>
<organism evidence="1 2">
    <name type="scientific">Bacillus nakamurai</name>
    <dbReference type="NCBI Taxonomy" id="1793963"/>
    <lineage>
        <taxon>Bacteria</taxon>
        <taxon>Bacillati</taxon>
        <taxon>Bacillota</taxon>
        <taxon>Bacilli</taxon>
        <taxon>Bacillales</taxon>
        <taxon>Bacillaceae</taxon>
        <taxon>Bacillus</taxon>
    </lineage>
</organism>
<accession>A0A150FB45</accession>